<evidence type="ECO:0000256" key="1">
    <source>
        <dbReference type="SAM" id="MobiDB-lite"/>
    </source>
</evidence>
<proteinExistence type="predicted"/>
<sequence length="155" mass="16904">ADNDDPCYRQMQRKPEAPAVTYATYRGSARIRQLLKNQSEMAEKGEESSENRNGSTIKENGEIQTTVSPKSGHLIKENGEDEGKDHEDGVIVNSSAVKMGTKQSGKAQHCLGSSKHEITAKTTTSSTESSHEIDLKHTPALAATKVKRTYSLDSL</sequence>
<keyword evidence="3" id="KW-1185">Reference proteome</keyword>
<feature type="compositionally biased region" description="Polar residues" evidence="1">
    <location>
        <begin position="51"/>
        <end position="69"/>
    </location>
</feature>
<feature type="region of interest" description="Disordered" evidence="1">
    <location>
        <begin position="35"/>
        <end position="137"/>
    </location>
</feature>
<evidence type="ECO:0000313" key="2">
    <source>
        <dbReference type="EMBL" id="KFQ66585.1"/>
    </source>
</evidence>
<gene>
    <name evidence="2" type="ORF">N334_11998</name>
</gene>
<protein>
    <submittedName>
        <fullName evidence="2">Uncharacterized protein</fullName>
    </submittedName>
</protein>
<dbReference type="EMBL" id="KK497928">
    <property type="protein sequence ID" value="KFQ66585.1"/>
    <property type="molecule type" value="Genomic_DNA"/>
</dbReference>
<evidence type="ECO:0000313" key="3">
    <source>
        <dbReference type="Proteomes" id="UP000054150"/>
    </source>
</evidence>
<feature type="compositionally biased region" description="Basic and acidic residues" evidence="1">
    <location>
        <begin position="74"/>
        <end position="89"/>
    </location>
</feature>
<dbReference type="Proteomes" id="UP000054150">
    <property type="component" value="Unassembled WGS sequence"/>
</dbReference>
<feature type="non-terminal residue" evidence="2">
    <location>
        <position position="155"/>
    </location>
</feature>
<organism evidence="2 3">
    <name type="scientific">Pelecanus crispus</name>
    <name type="common">Dalmatian pelican</name>
    <dbReference type="NCBI Taxonomy" id="36300"/>
    <lineage>
        <taxon>Eukaryota</taxon>
        <taxon>Metazoa</taxon>
        <taxon>Chordata</taxon>
        <taxon>Craniata</taxon>
        <taxon>Vertebrata</taxon>
        <taxon>Euteleostomi</taxon>
        <taxon>Archelosauria</taxon>
        <taxon>Archosauria</taxon>
        <taxon>Dinosauria</taxon>
        <taxon>Saurischia</taxon>
        <taxon>Theropoda</taxon>
        <taxon>Coelurosauria</taxon>
        <taxon>Aves</taxon>
        <taxon>Neognathae</taxon>
        <taxon>Neoaves</taxon>
        <taxon>Aequornithes</taxon>
        <taxon>Pelecaniformes</taxon>
        <taxon>Pelecanidae</taxon>
        <taxon>Pelecanus</taxon>
    </lineage>
</organism>
<feature type="compositionally biased region" description="Basic and acidic residues" evidence="1">
    <location>
        <begin position="41"/>
        <end position="50"/>
    </location>
</feature>
<dbReference type="AlphaFoldDB" id="A0A091T338"/>
<reference evidence="2 3" key="1">
    <citation type="submission" date="2014-04" db="EMBL/GenBank/DDBJ databases">
        <title>Genome evolution of avian class.</title>
        <authorList>
            <person name="Zhang G."/>
            <person name="Li C."/>
        </authorList>
    </citation>
    <scope>NUCLEOTIDE SEQUENCE [LARGE SCALE GENOMIC DNA]</scope>
    <source>
        <strain evidence="2">BGI_N334</strain>
    </source>
</reference>
<feature type="non-terminal residue" evidence="2">
    <location>
        <position position="1"/>
    </location>
</feature>
<feature type="compositionally biased region" description="Polar residues" evidence="1">
    <location>
        <begin position="92"/>
        <end position="106"/>
    </location>
</feature>
<accession>A0A091T338</accession>
<name>A0A091T338_PELCR</name>